<sequence length="128" mass="14061">MFALDMTEGWEPVPGLKGIFIKPLSGELDESSQKGFRTRCVRVEPGGETFEPFSHDYWEEVFILEGELTAKADGSTVTAPAYVLRPPHTPHGPLISETGCTLLEVQYFAERAIGMRAHLDPQAPESAA</sequence>
<evidence type="ECO:0000313" key="3">
    <source>
        <dbReference type="Proteomes" id="UP001430804"/>
    </source>
</evidence>
<dbReference type="InterPro" id="IPR025979">
    <property type="entry name" value="ChrR-like_cupin_dom"/>
</dbReference>
<accession>A0ABS6WQI0</accession>
<comment type="caution">
    <text evidence="2">The sequence shown here is derived from an EMBL/GenBank/DDBJ whole genome shotgun (WGS) entry which is preliminary data.</text>
</comment>
<feature type="domain" description="ChrR-like cupin" evidence="1">
    <location>
        <begin position="9"/>
        <end position="103"/>
    </location>
</feature>
<organism evidence="2 3">
    <name type="scientific">Pseudohoeflea coraliihabitans</name>
    <dbReference type="NCBI Taxonomy" id="2860393"/>
    <lineage>
        <taxon>Bacteria</taxon>
        <taxon>Pseudomonadati</taxon>
        <taxon>Pseudomonadota</taxon>
        <taxon>Alphaproteobacteria</taxon>
        <taxon>Hyphomicrobiales</taxon>
        <taxon>Rhizobiaceae</taxon>
        <taxon>Pseudohoeflea</taxon>
    </lineage>
</organism>
<gene>
    <name evidence="2" type="ORF">KY465_12860</name>
</gene>
<dbReference type="Proteomes" id="UP001430804">
    <property type="component" value="Unassembled WGS sequence"/>
</dbReference>
<dbReference type="Pfam" id="PF12973">
    <property type="entry name" value="Cupin_7"/>
    <property type="match status" value="1"/>
</dbReference>
<evidence type="ECO:0000259" key="1">
    <source>
        <dbReference type="Pfam" id="PF12973"/>
    </source>
</evidence>
<dbReference type="EMBL" id="JAHWQX010000003">
    <property type="protein sequence ID" value="MBW3098170.1"/>
    <property type="molecule type" value="Genomic_DNA"/>
</dbReference>
<evidence type="ECO:0000313" key="2">
    <source>
        <dbReference type="EMBL" id="MBW3098170.1"/>
    </source>
</evidence>
<proteinExistence type="predicted"/>
<name>A0ABS6WQI0_9HYPH</name>
<dbReference type="RefSeq" id="WP_219202097.1">
    <property type="nucleotide sequence ID" value="NZ_JAHWQX010000003.1"/>
</dbReference>
<keyword evidence="3" id="KW-1185">Reference proteome</keyword>
<reference evidence="2" key="1">
    <citation type="submission" date="2021-07" db="EMBL/GenBank/DDBJ databases">
        <title>Pseudohoeflea marina sp. nov. a polyhydroxyalcanoate-producing bacterium.</title>
        <authorList>
            <person name="Zheng W."/>
            <person name="Yu S."/>
            <person name="Huang Y."/>
        </authorList>
    </citation>
    <scope>NUCLEOTIDE SEQUENCE</scope>
    <source>
        <strain evidence="2">DP4N28-3</strain>
    </source>
</reference>
<protein>
    <submittedName>
        <fullName evidence="2">Cupin domain-containing protein</fullName>
    </submittedName>
</protein>